<dbReference type="SUPFAM" id="SSF56204">
    <property type="entry name" value="Hect, E3 ligase catalytic domain"/>
    <property type="match status" value="1"/>
</dbReference>
<dbReference type="InterPro" id="IPR000569">
    <property type="entry name" value="HECT_dom"/>
</dbReference>
<dbReference type="RefSeq" id="XP_019639321.1">
    <property type="nucleotide sequence ID" value="XM_019783762.1"/>
</dbReference>
<keyword evidence="10" id="KW-1185">Reference proteome</keyword>
<evidence type="ECO:0000256" key="5">
    <source>
        <dbReference type="ARBA" id="ARBA00022679"/>
    </source>
</evidence>
<keyword evidence="6 7" id="KW-0833">Ubl conjugation pathway</keyword>
<dbReference type="Pfam" id="PF00632">
    <property type="entry name" value="HECT"/>
    <property type="match status" value="1"/>
</dbReference>
<dbReference type="Pfam" id="PF16558">
    <property type="entry name" value="AZUL"/>
    <property type="match status" value="1"/>
</dbReference>
<dbReference type="AlphaFoldDB" id="A0A6P5AC00"/>
<dbReference type="Proteomes" id="UP000515135">
    <property type="component" value="Unplaced"/>
</dbReference>
<dbReference type="Gene3D" id="3.30.2410.10">
    <property type="entry name" value="Hect, E3 ligase catalytic domain"/>
    <property type="match status" value="1"/>
</dbReference>
<accession>A0A6P5AC00</accession>
<feature type="region of interest" description="Disordered" evidence="8">
    <location>
        <begin position="1"/>
        <end position="62"/>
    </location>
</feature>
<reference evidence="11" key="1">
    <citation type="submission" date="2025-08" db="UniProtKB">
        <authorList>
            <consortium name="RefSeq"/>
        </authorList>
    </citation>
    <scope>IDENTIFICATION</scope>
    <source>
        <tissue evidence="11">Gonad</tissue>
    </source>
</reference>
<dbReference type="PANTHER" id="PTHR45700:SF8">
    <property type="entry name" value="HECT-TYPE E3 UBIQUITIN TRANSFERASE"/>
    <property type="match status" value="1"/>
</dbReference>
<dbReference type="InterPro" id="IPR035983">
    <property type="entry name" value="Hect_E3_ubiquitin_ligase"/>
</dbReference>
<proteinExistence type="predicted"/>
<evidence type="ECO:0000256" key="2">
    <source>
        <dbReference type="ARBA" id="ARBA00004496"/>
    </source>
</evidence>
<protein>
    <recommendedName>
        <fullName evidence="3">HECT-type E3 ubiquitin transferase</fullName>
        <ecNumber evidence="3">2.3.2.26</ecNumber>
    </recommendedName>
</protein>
<dbReference type="Gene3D" id="3.30.2160.10">
    <property type="entry name" value="Hect, E3 ligase catalytic domain"/>
    <property type="match status" value="1"/>
</dbReference>
<evidence type="ECO:0000256" key="1">
    <source>
        <dbReference type="ARBA" id="ARBA00000885"/>
    </source>
</evidence>
<dbReference type="InterPro" id="IPR032353">
    <property type="entry name" value="AZUL"/>
</dbReference>
<sequence>MDVQKKDIGRDEAHFAVPGKPPLPTARRQYEKRGSLPTSELARAKLPRPISQPRLQKNLGGGSLARLNLDSREKSSSLVQLSNLKTKTLSSSNLAAVSDSNLSVQEAAPLRSYETPHTAEAATKLYFEQLVKRYFYQLTEGCGNKKCRNKFCHSCPGHIVVPKDMLAIISIELATRQRPYLCALKKFLDRPLPSDIFQVEKGRPKPFLHTMFSCSPFCGLFKEAPEETSPPTKPSKPRLLSSSSKTLNIASHSNLMLKAATSLNSVADSRPVHSNLRQEVLRRGSFTTYDGWSGRRASTDCVLNKLTLEKNGLTGSSRELSGSMENILGGSPRALSIHSNGSRPGSLTFGQSVPQEEGLNSLSSLTTSPSRLLSSAECLSDQSPELEEFERECMLEMSSDDIREFSLTHLTLPMLQDTVDKYRELGDPSFLLNTIRTVFTSSQALNDSFKHNESDRGVNIDLESLRKAYYLLCNLQPQETFKTAMANAVEILLSSLRGTNVQPNDIAQLIILMENPLMETRPALLHKLCQVVASLPHTSRSQLARALMKYDKANFRTFLQLFQAHLVQSLHPDKGARDQMLDVARTLSVFHLANSRAHSSRGKAILPLSDFYCPVLARKMDYKHEYGNWTASDQNSMLDFPYLLDPSLKVRILHFDAVVQMRKEYQNAILHQARVNQAQRYLNQLNKEASLEDGVQAATCPFLVLEIRRDQLIQDTLAEVQLKKDQLKKPLKIKYIGGGEQGLDMGGLQKEFFQMITESVFDPNYGMFVYLEESRSLWINGESPESDGEFELVGIILGLAIYNGVILDVHFPMTVYKKLQGETLELADLQDIQPTLASGLQELMEYEGDVEMDLCYTFQVSYESFGHLKTVDLIENGSEMPVNNKNRGEFVRRYVNFLLVDSVERQFEAFSRGFHMVCGGRVLTLFRAEEIELLICGSTELDFDGLEASAVYEDGYSKEHKTIQALWSVVRSLSHKHKKMLLMFITGSDRVPLKGLATLRITVQRHGPDSERLPTAMTCFNTLLLPSYKDEDKLKNRLLTAIENCKGFGLT</sequence>
<evidence type="ECO:0000256" key="6">
    <source>
        <dbReference type="ARBA" id="ARBA00022786"/>
    </source>
</evidence>
<dbReference type="GO" id="GO:0005737">
    <property type="term" value="C:cytoplasm"/>
    <property type="evidence" value="ECO:0007669"/>
    <property type="project" value="UniProtKB-SubCell"/>
</dbReference>
<keyword evidence="5" id="KW-0808">Transferase</keyword>
<gene>
    <name evidence="11" type="primary">LOC109481223</name>
</gene>
<evidence type="ECO:0000256" key="8">
    <source>
        <dbReference type="SAM" id="MobiDB-lite"/>
    </source>
</evidence>
<dbReference type="KEGG" id="bbel:109481223"/>
<dbReference type="Gene3D" id="3.90.1750.10">
    <property type="entry name" value="Hect, E3 ligase catalytic domains"/>
    <property type="match status" value="1"/>
</dbReference>
<evidence type="ECO:0000256" key="3">
    <source>
        <dbReference type="ARBA" id="ARBA00012485"/>
    </source>
</evidence>
<evidence type="ECO:0000256" key="7">
    <source>
        <dbReference type="PROSITE-ProRule" id="PRU00104"/>
    </source>
</evidence>
<dbReference type="EC" id="2.3.2.26" evidence="3"/>
<dbReference type="Gene3D" id="6.10.130.10">
    <property type="entry name" value="Ubiquitin-protein ligase E3A, N-terminal zinc-binding domain (AZUL)"/>
    <property type="match status" value="1"/>
</dbReference>
<dbReference type="GO" id="GO:0000209">
    <property type="term" value="P:protein polyubiquitination"/>
    <property type="evidence" value="ECO:0007669"/>
    <property type="project" value="InterPro"/>
</dbReference>
<feature type="domain" description="HECT" evidence="9">
    <location>
        <begin position="723"/>
        <end position="1051"/>
    </location>
</feature>
<dbReference type="GO" id="GO:0061630">
    <property type="term" value="F:ubiquitin protein ligase activity"/>
    <property type="evidence" value="ECO:0007669"/>
    <property type="project" value="UniProtKB-EC"/>
</dbReference>
<dbReference type="InterPro" id="IPR042556">
    <property type="entry name" value="AZUL_sf"/>
</dbReference>
<dbReference type="InterPro" id="IPR044611">
    <property type="entry name" value="E3A/B/C-like"/>
</dbReference>
<feature type="compositionally biased region" description="Basic and acidic residues" evidence="8">
    <location>
        <begin position="1"/>
        <end position="14"/>
    </location>
</feature>
<keyword evidence="4" id="KW-0963">Cytoplasm</keyword>
<organism evidence="10 11">
    <name type="scientific">Branchiostoma belcheri</name>
    <name type="common">Amphioxus</name>
    <dbReference type="NCBI Taxonomy" id="7741"/>
    <lineage>
        <taxon>Eukaryota</taxon>
        <taxon>Metazoa</taxon>
        <taxon>Chordata</taxon>
        <taxon>Cephalochordata</taxon>
        <taxon>Leptocardii</taxon>
        <taxon>Amphioxiformes</taxon>
        <taxon>Branchiostomatidae</taxon>
        <taxon>Branchiostoma</taxon>
    </lineage>
</organism>
<dbReference type="FunFam" id="3.30.2410.10:FF:000003">
    <property type="entry name" value="probable E3 ubiquitin-protein ligase HERC4 isoform X1"/>
    <property type="match status" value="1"/>
</dbReference>
<dbReference type="PROSITE" id="PS50237">
    <property type="entry name" value="HECT"/>
    <property type="match status" value="1"/>
</dbReference>
<evidence type="ECO:0000313" key="11">
    <source>
        <dbReference type="RefSeq" id="XP_019639321.1"/>
    </source>
</evidence>
<dbReference type="OrthoDB" id="5981550at2759"/>
<feature type="active site" description="Glycyl thioester intermediate" evidence="7">
    <location>
        <position position="1019"/>
    </location>
</feature>
<evidence type="ECO:0000259" key="9">
    <source>
        <dbReference type="PROSITE" id="PS50237"/>
    </source>
</evidence>
<dbReference type="CDD" id="cd00078">
    <property type="entry name" value="HECTc"/>
    <property type="match status" value="1"/>
</dbReference>
<comment type="subcellular location">
    <subcellularLocation>
        <location evidence="2">Cytoplasm</location>
    </subcellularLocation>
</comment>
<dbReference type="GeneID" id="109481223"/>
<evidence type="ECO:0000313" key="10">
    <source>
        <dbReference type="Proteomes" id="UP000515135"/>
    </source>
</evidence>
<evidence type="ECO:0000256" key="4">
    <source>
        <dbReference type="ARBA" id="ARBA00022490"/>
    </source>
</evidence>
<name>A0A6P5AC00_BRABE</name>
<comment type="catalytic activity">
    <reaction evidence="1">
        <text>S-ubiquitinyl-[E2 ubiquitin-conjugating enzyme]-L-cysteine + [acceptor protein]-L-lysine = [E2 ubiquitin-conjugating enzyme]-L-cysteine + N(6)-ubiquitinyl-[acceptor protein]-L-lysine.</text>
        <dbReference type="EC" id="2.3.2.26"/>
    </reaction>
</comment>
<dbReference type="FunFam" id="3.30.2160.10:FF:000004">
    <property type="entry name" value="probable E3 ubiquitin-protein ligase HERC4 isoform X1"/>
    <property type="match status" value="1"/>
</dbReference>
<dbReference type="SMART" id="SM00119">
    <property type="entry name" value="HECTc"/>
    <property type="match status" value="1"/>
</dbReference>
<dbReference type="PANTHER" id="PTHR45700">
    <property type="entry name" value="UBIQUITIN-PROTEIN LIGASE E3C"/>
    <property type="match status" value="1"/>
</dbReference>